<dbReference type="PANTHER" id="PTHR13018:SF139">
    <property type="entry name" value="PHOSPHATE METABOLISM PROTEIN 7"/>
    <property type="match status" value="1"/>
</dbReference>
<dbReference type="Pfam" id="PF02714">
    <property type="entry name" value="RSN1_7TM"/>
    <property type="match status" value="1"/>
</dbReference>
<evidence type="ECO:0000256" key="2">
    <source>
        <dbReference type="SAM" id="Phobius"/>
    </source>
</evidence>
<feature type="transmembrane region" description="Helical" evidence="2">
    <location>
        <begin position="783"/>
        <end position="807"/>
    </location>
</feature>
<dbReference type="STRING" id="933852.A0A0C2X105"/>
<dbReference type="EMBL" id="KN824341">
    <property type="protein sequence ID" value="KIM23172.1"/>
    <property type="molecule type" value="Genomic_DNA"/>
</dbReference>
<name>A0A0C2X105_SERVB</name>
<feature type="compositionally biased region" description="Basic and acidic residues" evidence="1">
    <location>
        <begin position="386"/>
        <end position="396"/>
    </location>
</feature>
<feature type="transmembrane region" description="Helical" evidence="2">
    <location>
        <begin position="884"/>
        <end position="910"/>
    </location>
</feature>
<feature type="compositionally biased region" description="Low complexity" evidence="1">
    <location>
        <begin position="1297"/>
        <end position="1310"/>
    </location>
</feature>
<gene>
    <name evidence="5" type="ORF">M408DRAFT_17948</name>
</gene>
<feature type="transmembrane region" description="Helical" evidence="2">
    <location>
        <begin position="931"/>
        <end position="950"/>
    </location>
</feature>
<feature type="transmembrane region" description="Helical" evidence="2">
    <location>
        <begin position="20"/>
        <end position="37"/>
    </location>
</feature>
<dbReference type="InterPro" id="IPR027815">
    <property type="entry name" value="CSC1/OSCA1-like_cyt"/>
</dbReference>
<dbReference type="GO" id="GO:0005227">
    <property type="term" value="F:calcium-activated cation channel activity"/>
    <property type="evidence" value="ECO:0007669"/>
    <property type="project" value="InterPro"/>
</dbReference>
<feature type="region of interest" description="Disordered" evidence="1">
    <location>
        <begin position="1085"/>
        <end position="1115"/>
    </location>
</feature>
<feature type="domain" description="CSC1/OSCA1-like 7TM region" evidence="3">
    <location>
        <begin position="732"/>
        <end position="1012"/>
    </location>
</feature>
<sequence>MADIDTRPYSRDYSGLVNQAGFGGFLLMLCWTGYELMRSTRRHRKREAGWGWTWKEPLGSVEQQGSFFPEANFPELLGLVQAFSFVFFGGCFRWYSLLHTFTTLPVLLPINVVLTPVTEDNPERSMTRASLSQLISTSQGISLLWVHQLALWWLFITWLGLLWWLSRGLWRWRERSIFRAKRAIEQGISVLSPLTPSQNRPPSRWRRDKKSRRKTETATEQIAREQEGNDLEASNLYVKGEPLPPSIYNTRPEYSSTSHPPYPHIHALHPLPPSAHPHTPYAPSPTSIADRGLRLRTVMVSNVPVGMRSEADLKEYFEYYMGRELLVPAITPGFLPRVLNWFMHRKPARAAAKRVFRERRQEAQKKRESLPPDVGAGVATPPNGALKRDGVPHEDSNPAILPEGLDFGIIDSRPDSPSDPNVPPPIIERVVICRKMTELASRVERREQYLRKLEAAHCKLAVRTLESVKEYMVKGDKGKKPARPTSADVERGRRTEDKEKDNKEDEEEEEEDDDEYDEEKEHARMEVLVRELGPFVEEFYPDFRTQGRLRKSVGSGGLFKWRHKDGDGYGRVSREGSDETGGASYPPMSPVDVKIQDQIKGVPTTTATTEKKTIWHVLHALPRSYLDPYQPLVSLHTLFRGATAPAIDYYHSKVGFLTGLIQESRTVPQRDLRPTSTAFVTFHSPEDARRCVKYLPNHPDNILACIVEPAPDWRDLDWHRIGRSTFTGEFVRDWIVKIGVWAFTLFWVIPVTALVALISVDKISAFFPGLASYLSRHSYQKELITAFVPTLLVAILAILVPLLLLLIAKQAHTILTLSRLHDTIMVRYYKFLVCNVLVFFCIGTTSLNAILDSLRQNPGIEDPTDSRDFVKIVATSFPNAAPFYVGWLVFQTAMHSGLELGLYGLPLFVYPSTRGSTTLRRREVGIRPRTYNFYYWLPNHITVVLILVIFTVLNPLVVPFSLVYFSAATVVHKNQLMRVYSKWYDQNGTVILVRILRYSLDGFIFAHIVFLALNALTKRSNKGLNEVVLTGNVILTCILLAITVATKVYLTTVLRAKFDELDKKEAAAYHNPQQMAAERGIQLPEQPVETTASPEAISEMKEDPSQDTADFTGPKEVEFHPGSVRLWNWKLPTDERFPYKTLPDQLPQPSSPRAGIPFDVEPQSPEGLSRKLSVASSSRTLPSSFPRRWSVGAVGSGGVGFPKELNDVRESLESPTTPTSPISPTSPKTATSTAPLVDPEVLNQARLSLERGEETTIPLTAAITGLDSHGRGRPGPGRATISFDTPPVPVREKKKSTASSSAKSAVTKSTASAKRSFVDLPASLPFFRARSLSTGAPPVPLVQPHPPTGPWDDSPRYDIPFQNPAYVCPIDDFLWLPRNPCGKLNLDDSIEMRKAIRTEVHLGGLGEWIDDGTSVDVIPRNTVDSHMAVPGTIADADALTISSTGDDFIAALGQDDAGGIPLTRQATTKSASSGYTRKLLNGMERIHLPPGIRARVPKKGADEFGFKRRKIATPSTMAQAPVEEIEPSEGVDMVQEGYFTVKAKPPLSRPGWPSQLGRTSSKHSSPRGEGHVSTSTLAITRHSSSRSVFSRHSNISKTSMNPDVALDPAVLPDLSSHSPFADPSLSIVITRSSLASPSSPPQVGMEDMRRTASMFATGGLGDEGRLTLETQRGYTIGAPESGQDVGIVIQRRLSQAGRSVSSKARSSRAGSVSVRDAIVGEVLAEEQIATAKRLKEEMDEAERVSGPRSYWTGWMWRQVPNNNPLPSPQTATAIRRVLRDAVGDAGPPA</sequence>
<keyword evidence="2" id="KW-0812">Transmembrane</keyword>
<proteinExistence type="predicted"/>
<feature type="compositionally biased region" description="Low complexity" evidence="1">
    <location>
        <begin position="1214"/>
        <end position="1234"/>
    </location>
</feature>
<reference evidence="6" key="2">
    <citation type="submission" date="2015-01" db="EMBL/GenBank/DDBJ databases">
        <title>Evolutionary Origins and Diversification of the Mycorrhizal Mutualists.</title>
        <authorList>
            <consortium name="DOE Joint Genome Institute"/>
            <consortium name="Mycorrhizal Genomics Consortium"/>
            <person name="Kohler A."/>
            <person name="Kuo A."/>
            <person name="Nagy L.G."/>
            <person name="Floudas D."/>
            <person name="Copeland A."/>
            <person name="Barry K.W."/>
            <person name="Cichocki N."/>
            <person name="Veneault-Fourrey C."/>
            <person name="LaButti K."/>
            <person name="Lindquist E.A."/>
            <person name="Lipzen A."/>
            <person name="Lundell T."/>
            <person name="Morin E."/>
            <person name="Murat C."/>
            <person name="Riley R."/>
            <person name="Ohm R."/>
            <person name="Sun H."/>
            <person name="Tunlid A."/>
            <person name="Henrissat B."/>
            <person name="Grigoriev I.V."/>
            <person name="Hibbett D.S."/>
            <person name="Martin F."/>
        </authorList>
    </citation>
    <scope>NUCLEOTIDE SEQUENCE [LARGE SCALE GENOMIC DNA]</scope>
    <source>
        <strain evidence="6">MAFF 305830</strain>
    </source>
</reference>
<dbReference type="Pfam" id="PF14703">
    <property type="entry name" value="PHM7_cyt"/>
    <property type="match status" value="1"/>
</dbReference>
<dbReference type="CDD" id="cd00590">
    <property type="entry name" value="RRM_SF"/>
    <property type="match status" value="1"/>
</dbReference>
<dbReference type="GO" id="GO:0005886">
    <property type="term" value="C:plasma membrane"/>
    <property type="evidence" value="ECO:0007669"/>
    <property type="project" value="TreeGrafter"/>
</dbReference>
<dbReference type="PANTHER" id="PTHR13018">
    <property type="entry name" value="PROBABLE MEMBRANE PROTEIN DUF221-RELATED"/>
    <property type="match status" value="1"/>
</dbReference>
<evidence type="ECO:0000313" key="5">
    <source>
        <dbReference type="EMBL" id="KIM23172.1"/>
    </source>
</evidence>
<feature type="region of interest" description="Disordered" evidence="1">
    <location>
        <begin position="1265"/>
        <end position="1310"/>
    </location>
</feature>
<feature type="compositionally biased region" description="Basic and acidic residues" evidence="1">
    <location>
        <begin position="488"/>
        <end position="503"/>
    </location>
</feature>
<feature type="transmembrane region" description="Helical" evidence="2">
    <location>
        <begin position="828"/>
        <end position="851"/>
    </location>
</feature>
<feature type="transmembrane region" description="Helical" evidence="2">
    <location>
        <begin position="1028"/>
        <end position="1050"/>
    </location>
</feature>
<feature type="transmembrane region" description="Helical" evidence="2">
    <location>
        <begin position="76"/>
        <end position="95"/>
    </location>
</feature>
<dbReference type="OrthoDB" id="1689567at2759"/>
<feature type="transmembrane region" description="Helical" evidence="2">
    <location>
        <begin position="144"/>
        <end position="165"/>
    </location>
</feature>
<feature type="compositionally biased region" description="Polar residues" evidence="1">
    <location>
        <begin position="1174"/>
        <end position="1183"/>
    </location>
</feature>
<dbReference type="InterPro" id="IPR045122">
    <property type="entry name" value="Csc1-like"/>
</dbReference>
<protein>
    <recommendedName>
        <fullName evidence="7">CSC1/OSCA1-like 7TM region domain-containing protein</fullName>
    </recommendedName>
</protein>
<evidence type="ECO:0000259" key="3">
    <source>
        <dbReference type="Pfam" id="PF02714"/>
    </source>
</evidence>
<dbReference type="Proteomes" id="UP000054097">
    <property type="component" value="Unassembled WGS sequence"/>
</dbReference>
<feature type="region of interest" description="Disordered" evidence="1">
    <location>
        <begin position="473"/>
        <end position="520"/>
    </location>
</feature>
<feature type="region of interest" description="Disordered" evidence="1">
    <location>
        <begin position="570"/>
        <end position="590"/>
    </location>
</feature>
<feature type="compositionally biased region" description="Basic residues" evidence="1">
    <location>
        <begin position="203"/>
        <end position="213"/>
    </location>
</feature>
<feature type="transmembrane region" description="Helical" evidence="2">
    <location>
        <begin position="738"/>
        <end position="760"/>
    </location>
</feature>
<dbReference type="HOGENOM" id="CLU_002081_0_0_1"/>
<evidence type="ECO:0000259" key="4">
    <source>
        <dbReference type="Pfam" id="PF14703"/>
    </source>
</evidence>
<keyword evidence="2" id="KW-0472">Membrane</keyword>
<evidence type="ECO:0000256" key="1">
    <source>
        <dbReference type="SAM" id="MobiDB-lite"/>
    </source>
</evidence>
<feature type="compositionally biased region" description="Basic and acidic residues" evidence="1">
    <location>
        <begin position="358"/>
        <end position="370"/>
    </location>
</feature>
<keyword evidence="2" id="KW-1133">Transmembrane helix</keyword>
<feature type="domain" description="CSC1/OSCA1-like cytosolic" evidence="4">
    <location>
        <begin position="425"/>
        <end position="719"/>
    </location>
</feature>
<dbReference type="InterPro" id="IPR003864">
    <property type="entry name" value="CSC1/OSCA1-like_7TM"/>
</dbReference>
<keyword evidence="6" id="KW-1185">Reference proteome</keyword>
<feature type="compositionally biased region" description="Basic and acidic residues" evidence="1">
    <location>
        <begin position="214"/>
        <end position="226"/>
    </location>
</feature>
<evidence type="ECO:0000313" key="6">
    <source>
        <dbReference type="Proteomes" id="UP000054097"/>
    </source>
</evidence>
<feature type="transmembrane region" description="Helical" evidence="2">
    <location>
        <begin position="995"/>
        <end position="1016"/>
    </location>
</feature>
<accession>A0A0C2X105</accession>
<feature type="region of interest" description="Disordered" evidence="1">
    <location>
        <begin position="1140"/>
        <end position="1234"/>
    </location>
</feature>
<feature type="region of interest" description="Disordered" evidence="1">
    <location>
        <begin position="192"/>
        <end position="226"/>
    </location>
</feature>
<feature type="region of interest" description="Disordered" evidence="1">
    <location>
        <begin position="1545"/>
        <end position="1575"/>
    </location>
</feature>
<evidence type="ECO:0008006" key="7">
    <source>
        <dbReference type="Google" id="ProtNLM"/>
    </source>
</evidence>
<feature type="region of interest" description="Disordered" evidence="1">
    <location>
        <begin position="353"/>
        <end position="398"/>
    </location>
</feature>
<reference evidence="5 6" key="1">
    <citation type="submission" date="2014-04" db="EMBL/GenBank/DDBJ databases">
        <authorList>
            <consortium name="DOE Joint Genome Institute"/>
            <person name="Kuo A."/>
            <person name="Zuccaro A."/>
            <person name="Kohler A."/>
            <person name="Nagy L.G."/>
            <person name="Floudas D."/>
            <person name="Copeland A."/>
            <person name="Barry K.W."/>
            <person name="Cichocki N."/>
            <person name="Veneault-Fourrey C."/>
            <person name="LaButti K."/>
            <person name="Lindquist E.A."/>
            <person name="Lipzen A."/>
            <person name="Lundell T."/>
            <person name="Morin E."/>
            <person name="Murat C."/>
            <person name="Sun H."/>
            <person name="Tunlid A."/>
            <person name="Henrissat B."/>
            <person name="Grigoriev I.V."/>
            <person name="Hibbett D.S."/>
            <person name="Martin F."/>
            <person name="Nordberg H.P."/>
            <person name="Cantor M.N."/>
            <person name="Hua S.X."/>
        </authorList>
    </citation>
    <scope>NUCLEOTIDE SEQUENCE [LARGE SCALE GENOMIC DNA]</scope>
    <source>
        <strain evidence="5 6">MAFF 305830</strain>
    </source>
</reference>
<organism evidence="5 6">
    <name type="scientific">Serendipita vermifera MAFF 305830</name>
    <dbReference type="NCBI Taxonomy" id="933852"/>
    <lineage>
        <taxon>Eukaryota</taxon>
        <taxon>Fungi</taxon>
        <taxon>Dikarya</taxon>
        <taxon>Basidiomycota</taxon>
        <taxon>Agaricomycotina</taxon>
        <taxon>Agaricomycetes</taxon>
        <taxon>Sebacinales</taxon>
        <taxon>Serendipitaceae</taxon>
        <taxon>Serendipita</taxon>
    </lineage>
</organism>
<feature type="compositionally biased region" description="Acidic residues" evidence="1">
    <location>
        <begin position="504"/>
        <end position="518"/>
    </location>
</feature>